<feature type="transmembrane region" description="Helical" evidence="2">
    <location>
        <begin position="117"/>
        <end position="135"/>
    </location>
</feature>
<keyword evidence="2" id="KW-1133">Transmembrane helix</keyword>
<evidence type="ECO:0000313" key="3">
    <source>
        <dbReference type="EMBL" id="GMA92856.1"/>
    </source>
</evidence>
<keyword evidence="2" id="KW-0812">Transmembrane</keyword>
<dbReference type="Proteomes" id="UP001157069">
    <property type="component" value="Unassembled WGS sequence"/>
</dbReference>
<name>A0ABQ6K266_9MICO</name>
<keyword evidence="4" id="KW-1185">Reference proteome</keyword>
<dbReference type="RefSeq" id="WP_284301632.1">
    <property type="nucleotide sequence ID" value="NZ_BSVA01000001.1"/>
</dbReference>
<gene>
    <name evidence="3" type="ORF">GCM10025869_33850</name>
</gene>
<feature type="region of interest" description="Disordered" evidence="1">
    <location>
        <begin position="220"/>
        <end position="284"/>
    </location>
</feature>
<organism evidence="3 4">
    <name type="scientific">Homoserinibacter gongjuensis</name>
    <dbReference type="NCBI Taxonomy" id="1162968"/>
    <lineage>
        <taxon>Bacteria</taxon>
        <taxon>Bacillati</taxon>
        <taxon>Actinomycetota</taxon>
        <taxon>Actinomycetes</taxon>
        <taxon>Micrococcales</taxon>
        <taxon>Microbacteriaceae</taxon>
        <taxon>Homoserinibacter</taxon>
    </lineage>
</organism>
<comment type="caution">
    <text evidence="3">The sequence shown here is derived from an EMBL/GenBank/DDBJ whole genome shotgun (WGS) entry which is preliminary data.</text>
</comment>
<dbReference type="EMBL" id="BSVA01000001">
    <property type="protein sequence ID" value="GMA92856.1"/>
    <property type="molecule type" value="Genomic_DNA"/>
</dbReference>
<feature type="compositionally biased region" description="Basic and acidic residues" evidence="1">
    <location>
        <begin position="270"/>
        <end position="284"/>
    </location>
</feature>
<evidence type="ECO:0000313" key="4">
    <source>
        <dbReference type="Proteomes" id="UP001157069"/>
    </source>
</evidence>
<keyword evidence="2" id="KW-0472">Membrane</keyword>
<proteinExistence type="predicted"/>
<protein>
    <submittedName>
        <fullName evidence="3">Uncharacterized protein</fullName>
    </submittedName>
</protein>
<accession>A0ABQ6K266</accession>
<feature type="transmembrane region" description="Helical" evidence="2">
    <location>
        <begin position="43"/>
        <end position="66"/>
    </location>
</feature>
<evidence type="ECO:0000256" key="1">
    <source>
        <dbReference type="SAM" id="MobiDB-lite"/>
    </source>
</evidence>
<reference evidence="4" key="1">
    <citation type="journal article" date="2019" name="Int. J. Syst. Evol. Microbiol.">
        <title>The Global Catalogue of Microorganisms (GCM) 10K type strain sequencing project: providing services to taxonomists for standard genome sequencing and annotation.</title>
        <authorList>
            <consortium name="The Broad Institute Genomics Platform"/>
            <consortium name="The Broad Institute Genome Sequencing Center for Infectious Disease"/>
            <person name="Wu L."/>
            <person name="Ma J."/>
        </authorList>
    </citation>
    <scope>NUCLEOTIDE SEQUENCE [LARGE SCALE GENOMIC DNA]</scope>
    <source>
        <strain evidence="4">NBRC 108755</strain>
    </source>
</reference>
<sequence>MIEAAILLAAVGAADLVRALVARRVPSIVLGALVGTAVAVLGAVLAGAATWAAVVVVVLLALWLWAMTPEPGDEPERIWPALVVLVAAAIAAAGLPPTGAPHPAITAWYATTAPGEAGIAWTTALVTLGVVLFLLRSTNLLVRAAINSRAAARASSAAEVAGRPSLPSGAEGWRVRIGRRPVADVERVAASGRGAPQLVGGRVIGPIERLLLIGLGLAGEPPSSQHSWRPRGSCASPRSRQIAAPAPTPRPSSWAASRAGRSPPEGRCSSGERSDDPPGRRLTE</sequence>
<evidence type="ECO:0000256" key="2">
    <source>
        <dbReference type="SAM" id="Phobius"/>
    </source>
</evidence>
<feature type="transmembrane region" description="Helical" evidence="2">
    <location>
        <begin position="78"/>
        <end position="97"/>
    </location>
</feature>